<dbReference type="AlphaFoldDB" id="C6XLD3"/>
<proteinExistence type="predicted"/>
<evidence type="ECO:0000256" key="1">
    <source>
        <dbReference type="SAM" id="SignalP"/>
    </source>
</evidence>
<sequence length="231" mass="25733">MSNTSSITKWASVAAIAASTLFAAPAAFADQGLKVQIVQKTLKSNHRNDRNVRPITVLRECGSSGYRSNVCHFDVNFNIADARVYDRKSKGSCDEGDEWGLRGNTMWVRDGCRAIFELSSVRFPNSRGQEYGHNDGRGNIPSYPRNGGIRNISHSDQNHAIGLCAREANQQAYRLNAYSAQYRSQPYVDIGRQGRLRVTGSMRVHGPNGFRNRDTVCAIGQNGRVQRFNFD</sequence>
<dbReference type="KEGG" id="hba:Hbal_2049"/>
<organism evidence="2 3">
    <name type="scientific">Hirschia baltica (strain ATCC 49814 / DSM 5838 / IFAM 1418)</name>
    <dbReference type="NCBI Taxonomy" id="582402"/>
    <lineage>
        <taxon>Bacteria</taxon>
        <taxon>Pseudomonadati</taxon>
        <taxon>Pseudomonadota</taxon>
        <taxon>Alphaproteobacteria</taxon>
        <taxon>Hyphomonadales</taxon>
        <taxon>Hyphomonadaceae</taxon>
        <taxon>Hirschia</taxon>
    </lineage>
</organism>
<reference evidence="3" key="1">
    <citation type="journal article" date="2011" name="J. Bacteriol.">
        <title>Genome sequences of eight morphologically diverse alphaproteobacteria.</title>
        <authorList>
            <consortium name="US DOE Joint Genome Institute"/>
            <person name="Brown P.J."/>
            <person name="Kysela D.T."/>
            <person name="Buechlein A."/>
            <person name="Hemmerich C."/>
            <person name="Brun Y.V."/>
        </authorList>
    </citation>
    <scope>NUCLEOTIDE SEQUENCE [LARGE SCALE GENOMIC DNA]</scope>
    <source>
        <strain evidence="3">ATCC 49814 / DSM 5838 / IFAM 1418</strain>
    </source>
</reference>
<dbReference type="HOGENOM" id="CLU_1198458_0_0_5"/>
<dbReference type="RefSeq" id="WP_015827882.1">
    <property type="nucleotide sequence ID" value="NC_012982.1"/>
</dbReference>
<dbReference type="OrthoDB" id="5984161at2"/>
<dbReference type="Proteomes" id="UP000002745">
    <property type="component" value="Chromosome"/>
</dbReference>
<dbReference type="EMBL" id="CP001678">
    <property type="protein sequence ID" value="ACT59732.1"/>
    <property type="molecule type" value="Genomic_DNA"/>
</dbReference>
<evidence type="ECO:0000313" key="3">
    <source>
        <dbReference type="Proteomes" id="UP000002745"/>
    </source>
</evidence>
<name>C6XLD3_HIRBI</name>
<gene>
    <name evidence="2" type="ordered locus">Hbal_2049</name>
</gene>
<accession>C6XLD3</accession>
<evidence type="ECO:0008006" key="4">
    <source>
        <dbReference type="Google" id="ProtNLM"/>
    </source>
</evidence>
<protein>
    <recommendedName>
        <fullName evidence="4">DUF3011 domain-containing protein</fullName>
    </recommendedName>
</protein>
<feature type="signal peptide" evidence="1">
    <location>
        <begin position="1"/>
        <end position="29"/>
    </location>
</feature>
<keyword evidence="3" id="KW-1185">Reference proteome</keyword>
<dbReference type="InterPro" id="IPR021381">
    <property type="entry name" value="DUF3011"/>
</dbReference>
<feature type="chain" id="PRO_5002971428" description="DUF3011 domain-containing protein" evidence="1">
    <location>
        <begin position="30"/>
        <end position="231"/>
    </location>
</feature>
<dbReference type="Pfam" id="PF11218">
    <property type="entry name" value="DUF3011"/>
    <property type="match status" value="1"/>
</dbReference>
<evidence type="ECO:0000313" key="2">
    <source>
        <dbReference type="EMBL" id="ACT59732.1"/>
    </source>
</evidence>
<dbReference type="STRING" id="582402.Hbal_2049"/>
<keyword evidence="1" id="KW-0732">Signal</keyword>